<protein>
    <submittedName>
        <fullName evidence="1">Uncharacterized protein</fullName>
    </submittedName>
</protein>
<proteinExistence type="predicted"/>
<sequence length="301" mass="33846">MIVVAADRLGKITKLASVMDDAAHYKVLALKGLRQGLATFSKETSDGVLAASISTMFQQQTPADWHRVTQGTAAVMRSMRPWIRSSAHWPVLKHMHHFQEPQYAIIKQGDMTNVYEDASLPLVTVQSAAAAVDFLMEQGITVLNRFASCIRHKKELSTTVRSLADMLRLAQAKHSAGQKQDPFWLAHPFCDLNNLETISFSEIENSNPFVLILLAHMYSALVVLSMLYPELDSAGIITIRLYSLDALAQHFRSIDTVDCEACNKRHNTQELLAFPWNTVQAYRQWQIDQESATSQRHSYGE</sequence>
<keyword evidence="2" id="KW-1185">Reference proteome</keyword>
<name>A0AA39CP62_9EURO</name>
<evidence type="ECO:0000313" key="2">
    <source>
        <dbReference type="Proteomes" id="UP001172673"/>
    </source>
</evidence>
<gene>
    <name evidence="1" type="ORF">H2200_000423</name>
</gene>
<reference evidence="1" key="1">
    <citation type="submission" date="2022-10" db="EMBL/GenBank/DDBJ databases">
        <title>Culturing micro-colonial fungi from biological soil crusts in the Mojave desert and describing Neophaeococcomyces mojavensis, and introducing the new genera and species Taxawa tesnikishii.</title>
        <authorList>
            <person name="Kurbessoian T."/>
            <person name="Stajich J.E."/>
        </authorList>
    </citation>
    <scope>NUCLEOTIDE SEQUENCE</scope>
    <source>
        <strain evidence="1">TK_41</strain>
    </source>
</reference>
<dbReference type="EMBL" id="JAPDRK010000001">
    <property type="protein sequence ID" value="KAJ9616704.1"/>
    <property type="molecule type" value="Genomic_DNA"/>
</dbReference>
<comment type="caution">
    <text evidence="1">The sequence shown here is derived from an EMBL/GenBank/DDBJ whole genome shotgun (WGS) entry which is preliminary data.</text>
</comment>
<organism evidence="1 2">
    <name type="scientific">Cladophialophora chaetospira</name>
    <dbReference type="NCBI Taxonomy" id="386627"/>
    <lineage>
        <taxon>Eukaryota</taxon>
        <taxon>Fungi</taxon>
        <taxon>Dikarya</taxon>
        <taxon>Ascomycota</taxon>
        <taxon>Pezizomycotina</taxon>
        <taxon>Eurotiomycetes</taxon>
        <taxon>Chaetothyriomycetidae</taxon>
        <taxon>Chaetothyriales</taxon>
        <taxon>Herpotrichiellaceae</taxon>
        <taxon>Cladophialophora</taxon>
    </lineage>
</organism>
<dbReference type="Proteomes" id="UP001172673">
    <property type="component" value="Unassembled WGS sequence"/>
</dbReference>
<evidence type="ECO:0000313" key="1">
    <source>
        <dbReference type="EMBL" id="KAJ9616704.1"/>
    </source>
</evidence>
<accession>A0AA39CP62</accession>
<dbReference type="AlphaFoldDB" id="A0AA39CP62"/>